<dbReference type="EMBL" id="AP024431">
    <property type="protein sequence ID" value="BCS03293.1"/>
    <property type="molecule type" value="Genomic_DNA"/>
</dbReference>
<keyword evidence="2" id="KW-1185">Reference proteome</keyword>
<dbReference type="AlphaFoldDB" id="A0A7R8A3Y4"/>
<dbReference type="OrthoDB" id="4760831at2759"/>
<dbReference type="RefSeq" id="XP_041547055.1">
    <property type="nucleotide sequence ID" value="XM_041682723.1"/>
</dbReference>
<protein>
    <submittedName>
        <fullName evidence="1">Uncharacterized protein</fullName>
    </submittedName>
</protein>
<evidence type="ECO:0000313" key="1">
    <source>
        <dbReference type="EMBL" id="BCS03293.1"/>
    </source>
</evidence>
<sequence length="99" mass="11336">LLESHSLYNFDCSSADSVALKNGPQAIETGDWKQTSSASLNFCLSLALIINLVYSDRVRITMTEFYPMLRTRRIAPIYDRHWPCCRELKIELLLISVPD</sequence>
<organism evidence="1 2">
    <name type="scientific">Aspergillus kawachii</name>
    <name type="common">White koji mold</name>
    <name type="synonym">Aspergillus awamori var. kawachi</name>
    <dbReference type="NCBI Taxonomy" id="1069201"/>
    <lineage>
        <taxon>Eukaryota</taxon>
        <taxon>Fungi</taxon>
        <taxon>Dikarya</taxon>
        <taxon>Ascomycota</taxon>
        <taxon>Pezizomycotina</taxon>
        <taxon>Eurotiomycetes</taxon>
        <taxon>Eurotiomycetidae</taxon>
        <taxon>Eurotiales</taxon>
        <taxon>Aspergillaceae</taxon>
        <taxon>Aspergillus</taxon>
        <taxon>Aspergillus subgen. Circumdati</taxon>
    </lineage>
</organism>
<dbReference type="GeneID" id="64964614"/>
<evidence type="ECO:0000313" key="2">
    <source>
        <dbReference type="Proteomes" id="UP000661280"/>
    </source>
</evidence>
<dbReference type="KEGG" id="aluc:AKAW2_70171A"/>
<gene>
    <name evidence="1" type="ORF">AKAW2_70171A</name>
</gene>
<accession>A0A7R8A3Y4</accession>
<proteinExistence type="predicted"/>
<feature type="non-terminal residue" evidence="1">
    <location>
        <position position="1"/>
    </location>
</feature>
<name>A0A7R8A3Y4_ASPKA</name>
<dbReference type="Proteomes" id="UP000661280">
    <property type="component" value="Chromosome 7"/>
</dbReference>
<reference evidence="1" key="2">
    <citation type="submission" date="2021-02" db="EMBL/GenBank/DDBJ databases">
        <title>Aspergillus luchuensis mut. kawachii IFO 4304 genome sequence.</title>
        <authorList>
            <person name="Mori K."/>
            <person name="Kadooka C."/>
            <person name="Goto M."/>
            <person name="Futagami T."/>
        </authorList>
    </citation>
    <scope>NUCLEOTIDE SEQUENCE</scope>
    <source>
        <strain evidence="1">IFO 4308</strain>
    </source>
</reference>
<reference evidence="1" key="1">
    <citation type="submission" date="2021-01" db="EMBL/GenBank/DDBJ databases">
        <authorList>
            <consortium name="Aspergillus luchuensis mut. kawachii IFO 4304 genome sequencing consortium"/>
            <person name="Kazuki M."/>
            <person name="Futagami T."/>
        </authorList>
    </citation>
    <scope>NUCLEOTIDE SEQUENCE</scope>
    <source>
        <strain evidence="1">IFO 4308</strain>
    </source>
</reference>